<dbReference type="SUPFAM" id="SSF55729">
    <property type="entry name" value="Acyl-CoA N-acyltransferases (Nat)"/>
    <property type="match status" value="1"/>
</dbReference>
<reference evidence="2 3" key="1">
    <citation type="submission" date="2014-07" db="EMBL/GenBank/DDBJ databases">
        <title>Genome of Chryseobacterium luteum DSM 18605.</title>
        <authorList>
            <person name="Stropko S.J."/>
            <person name="Pipes S.E."/>
            <person name="Newman J.D."/>
        </authorList>
    </citation>
    <scope>NUCLEOTIDE SEQUENCE [LARGE SCALE GENOMIC DNA]</scope>
    <source>
        <strain evidence="2 3">DSM 18605</strain>
    </source>
</reference>
<dbReference type="InterPro" id="IPR000182">
    <property type="entry name" value="GNAT_dom"/>
</dbReference>
<dbReference type="Proteomes" id="UP000028703">
    <property type="component" value="Unassembled WGS sequence"/>
</dbReference>
<evidence type="ECO:0000313" key="2">
    <source>
        <dbReference type="EMBL" id="KFF02819.1"/>
    </source>
</evidence>
<dbReference type="PANTHER" id="PTHR43610">
    <property type="entry name" value="BLL6696 PROTEIN"/>
    <property type="match status" value="1"/>
</dbReference>
<dbReference type="eggNOG" id="COG1670">
    <property type="taxonomic scope" value="Bacteria"/>
</dbReference>
<sequence>MNFDFTEKYILENDCVLLRPLEVSDKEKLINFAINEPELWKFNINGGNGQENFDTYFDTAVKLFKEKNHYPFIIFDKRNNEYVGMTRLYEISNEFKRLDIGFTWYGKKFQGTGLNKNCKYLLLEFAFDKLQMIRVGFGANSKNERSINAMKSIGCKVEGILRQFSKDADGKIIDAIKLSILKDEWEENVKNNLKEQIEKYAIR</sequence>
<dbReference type="GO" id="GO:0016747">
    <property type="term" value="F:acyltransferase activity, transferring groups other than amino-acyl groups"/>
    <property type="evidence" value="ECO:0007669"/>
    <property type="project" value="InterPro"/>
</dbReference>
<proteinExistence type="predicted"/>
<dbReference type="InterPro" id="IPR016181">
    <property type="entry name" value="Acyl_CoA_acyltransferase"/>
</dbReference>
<organism evidence="2 3">
    <name type="scientific">Chryseobacterium luteum</name>
    <dbReference type="NCBI Taxonomy" id="421531"/>
    <lineage>
        <taxon>Bacteria</taxon>
        <taxon>Pseudomonadati</taxon>
        <taxon>Bacteroidota</taxon>
        <taxon>Flavobacteriia</taxon>
        <taxon>Flavobacteriales</taxon>
        <taxon>Weeksellaceae</taxon>
        <taxon>Chryseobacterium group</taxon>
        <taxon>Chryseobacterium</taxon>
    </lineage>
</organism>
<keyword evidence="2" id="KW-0808">Transferase</keyword>
<dbReference type="AlphaFoldDB" id="A0A085ZEF5"/>
<name>A0A085ZEF5_9FLAO</name>
<feature type="domain" description="N-acetyltransferase" evidence="1">
    <location>
        <begin position="16"/>
        <end position="179"/>
    </location>
</feature>
<dbReference type="PANTHER" id="PTHR43610:SF1">
    <property type="entry name" value="N-ACETYLTRANSFERASE DOMAIN-CONTAINING PROTEIN"/>
    <property type="match status" value="1"/>
</dbReference>
<accession>A0A085ZEF5</accession>
<dbReference type="STRING" id="421531.IX38_12705"/>
<dbReference type="PROSITE" id="PS51186">
    <property type="entry name" value="GNAT"/>
    <property type="match status" value="1"/>
</dbReference>
<dbReference type="Pfam" id="PF13302">
    <property type="entry name" value="Acetyltransf_3"/>
    <property type="match status" value="1"/>
</dbReference>
<dbReference type="EMBL" id="JPRO01000010">
    <property type="protein sequence ID" value="KFF02819.1"/>
    <property type="molecule type" value="Genomic_DNA"/>
</dbReference>
<dbReference type="RefSeq" id="WP_034705321.1">
    <property type="nucleotide sequence ID" value="NZ_JPRO01000010.1"/>
</dbReference>
<comment type="caution">
    <text evidence="2">The sequence shown here is derived from an EMBL/GenBank/DDBJ whole genome shotgun (WGS) entry which is preliminary data.</text>
</comment>
<evidence type="ECO:0000313" key="3">
    <source>
        <dbReference type="Proteomes" id="UP000028703"/>
    </source>
</evidence>
<protein>
    <submittedName>
        <fullName evidence="2">GCN5 family acetyltransferase</fullName>
    </submittedName>
</protein>
<evidence type="ECO:0000259" key="1">
    <source>
        <dbReference type="PROSITE" id="PS51186"/>
    </source>
</evidence>
<dbReference type="Gene3D" id="3.40.630.30">
    <property type="match status" value="1"/>
</dbReference>
<dbReference type="OrthoDB" id="9795199at2"/>
<gene>
    <name evidence="2" type="ORF">IX38_12705</name>
</gene>
<keyword evidence="3" id="KW-1185">Reference proteome</keyword>